<proteinExistence type="predicted"/>
<organism evidence="1 2">
    <name type="scientific">Pseudomonas syringae pv. cerasicola</name>
    <dbReference type="NCBI Taxonomy" id="264451"/>
    <lineage>
        <taxon>Bacteria</taxon>
        <taxon>Pseudomonadati</taxon>
        <taxon>Pseudomonadota</taxon>
        <taxon>Gammaproteobacteria</taxon>
        <taxon>Pseudomonadales</taxon>
        <taxon>Pseudomonadaceae</taxon>
        <taxon>Pseudomonas</taxon>
        <taxon>Pseudomonas syringae</taxon>
    </lineage>
</organism>
<sequence length="38" mass="4506">MMKQITFADAEYTSRRKLARKELFLIEMDHRRMTGSGS</sequence>
<evidence type="ECO:0000313" key="1">
    <source>
        <dbReference type="EMBL" id="KPW98452.1"/>
    </source>
</evidence>
<dbReference type="Proteomes" id="UP000050356">
    <property type="component" value="Unassembled WGS sequence"/>
</dbReference>
<accession>A0A0P9NM31</accession>
<dbReference type="PATRIC" id="fig|264451.4.peg.4653"/>
<protein>
    <submittedName>
        <fullName evidence="1">Uncharacterized protein</fullName>
    </submittedName>
</protein>
<gene>
    <name evidence="1" type="ORF">ALO50_04935</name>
</gene>
<name>A0A0P9NM31_PSESX</name>
<reference evidence="1 2" key="1">
    <citation type="submission" date="2015-09" db="EMBL/GenBank/DDBJ databases">
        <title>Genome announcement of multiple Pseudomonas syringae strains.</title>
        <authorList>
            <person name="Thakur S."/>
            <person name="Wang P.W."/>
            <person name="Gong Y."/>
            <person name="Weir B.S."/>
            <person name="Guttman D.S."/>
        </authorList>
    </citation>
    <scope>NUCLEOTIDE SEQUENCE [LARGE SCALE GENOMIC DNA]</scope>
    <source>
        <strain evidence="1 2">ICMP17524</strain>
    </source>
</reference>
<evidence type="ECO:0000313" key="2">
    <source>
        <dbReference type="Proteomes" id="UP000050356"/>
    </source>
</evidence>
<dbReference type="EMBL" id="LJQA01000198">
    <property type="protein sequence ID" value="KPW98452.1"/>
    <property type="molecule type" value="Genomic_DNA"/>
</dbReference>
<dbReference type="AlphaFoldDB" id="A0A0P9NM31"/>
<comment type="caution">
    <text evidence="1">The sequence shown here is derived from an EMBL/GenBank/DDBJ whole genome shotgun (WGS) entry which is preliminary data.</text>
</comment>